<gene>
    <name evidence="2" type="ORF">XDN619_LOCUS8078</name>
</gene>
<accession>A0A816PHG9</accession>
<dbReference type="Proteomes" id="UP000663887">
    <property type="component" value="Unassembled WGS sequence"/>
</dbReference>
<dbReference type="InterPro" id="IPR000086">
    <property type="entry name" value="NUDIX_hydrolase_dom"/>
</dbReference>
<dbReference type="AlphaFoldDB" id="A0A816PHG9"/>
<evidence type="ECO:0000313" key="2">
    <source>
        <dbReference type="EMBL" id="CAF2048535.1"/>
    </source>
</evidence>
<dbReference type="PROSITE" id="PS51462">
    <property type="entry name" value="NUDIX"/>
    <property type="match status" value="1"/>
</dbReference>
<sequence length="386" mass="44546">MNFSNDTYQTQSNQNSTADDEGGLILHTCRDVTIPPMPFGIGIGSIGIVRCWYWWVLVLVLLGIDCSNHANCPATTIEDQNDQNLTNSEEQYGHDSRDCIGQVQDSGIIPHLIGPSIIRTGQDAFSSNFSDAICKNLDEKTNVPRGSFNQPKCVKDQPSEDRRLPENVIALFPGQSEQEIRTKLKNVQDAKDKIWNELDKKFKKRVMSRETTGQMYKDVTQNLSWYIRREFREQANAVLAVQNHHGTWSALKGHPKIKEDGTLETRWETCLRELFEEVSIRYQGSEIHQRINKENICHLLHLKKDNYIQYRVDSNLDIGKKIRIIGLFIVSVNENEVKFSLKDTKENKVVEWLKFDGIIQNNPGSRRDIYFTLRPFIKYLNEHPIH</sequence>
<name>A0A816PHG9_9BILA</name>
<evidence type="ECO:0000313" key="3">
    <source>
        <dbReference type="Proteomes" id="UP000663887"/>
    </source>
</evidence>
<dbReference type="Gene3D" id="3.90.79.10">
    <property type="entry name" value="Nucleoside Triphosphate Pyrophosphohydrolase"/>
    <property type="match status" value="1"/>
</dbReference>
<dbReference type="EMBL" id="CAJNRG010002547">
    <property type="protein sequence ID" value="CAF2048535.1"/>
    <property type="molecule type" value="Genomic_DNA"/>
</dbReference>
<organism evidence="2 3">
    <name type="scientific">Rotaria magnacalcarata</name>
    <dbReference type="NCBI Taxonomy" id="392030"/>
    <lineage>
        <taxon>Eukaryota</taxon>
        <taxon>Metazoa</taxon>
        <taxon>Spiralia</taxon>
        <taxon>Gnathifera</taxon>
        <taxon>Rotifera</taxon>
        <taxon>Eurotatoria</taxon>
        <taxon>Bdelloidea</taxon>
        <taxon>Philodinida</taxon>
        <taxon>Philodinidae</taxon>
        <taxon>Rotaria</taxon>
    </lineage>
</organism>
<dbReference type="InterPro" id="IPR015797">
    <property type="entry name" value="NUDIX_hydrolase-like_dom_sf"/>
</dbReference>
<evidence type="ECO:0000259" key="1">
    <source>
        <dbReference type="PROSITE" id="PS51462"/>
    </source>
</evidence>
<comment type="caution">
    <text evidence="2">The sequence shown here is derived from an EMBL/GenBank/DDBJ whole genome shotgun (WGS) entry which is preliminary data.</text>
</comment>
<protein>
    <recommendedName>
        <fullName evidence="1">Nudix hydrolase domain-containing protein</fullName>
    </recommendedName>
</protein>
<reference evidence="2" key="1">
    <citation type="submission" date="2021-02" db="EMBL/GenBank/DDBJ databases">
        <authorList>
            <person name="Nowell W R."/>
        </authorList>
    </citation>
    <scope>NUCLEOTIDE SEQUENCE</scope>
</reference>
<proteinExistence type="predicted"/>
<dbReference type="SUPFAM" id="SSF55811">
    <property type="entry name" value="Nudix"/>
    <property type="match status" value="1"/>
</dbReference>
<feature type="domain" description="Nudix hydrolase" evidence="1">
    <location>
        <begin position="218"/>
        <end position="375"/>
    </location>
</feature>